<organism evidence="1 2">
    <name type="scientific">Desulfamplus magnetovallimortis</name>
    <dbReference type="NCBI Taxonomy" id="1246637"/>
    <lineage>
        <taxon>Bacteria</taxon>
        <taxon>Pseudomonadati</taxon>
        <taxon>Thermodesulfobacteriota</taxon>
        <taxon>Desulfobacteria</taxon>
        <taxon>Desulfobacterales</taxon>
        <taxon>Desulfobacteraceae</taxon>
        <taxon>Desulfamplus</taxon>
    </lineage>
</organism>
<evidence type="ECO:0008006" key="3">
    <source>
        <dbReference type="Google" id="ProtNLM"/>
    </source>
</evidence>
<protein>
    <recommendedName>
        <fullName evidence="3">Immunity protein 10</fullName>
    </recommendedName>
</protein>
<reference evidence="1 2" key="1">
    <citation type="submission" date="2017-03" db="EMBL/GenBank/DDBJ databases">
        <authorList>
            <person name="Afonso C.L."/>
            <person name="Miller P.J."/>
            <person name="Scott M.A."/>
            <person name="Spackman E."/>
            <person name="Goraichik I."/>
            <person name="Dimitrov K.M."/>
            <person name="Suarez D.L."/>
            <person name="Swayne D.E."/>
        </authorList>
    </citation>
    <scope>NUCLEOTIDE SEQUENCE [LARGE SCALE GENOMIC DNA]</scope>
    <source>
        <strain evidence="1">PRJEB14757</strain>
    </source>
</reference>
<sequence>MIIEFEATEFGVHEEPDYITCGASNTESDKDQHYFFLQRSFDENGWDDGKIYFEIDYKENGNYEIVTKCILNGNLFDIRLRKGCNAGIEKILVILPNRSDEIKDFANGLKKLFYNNNILRVI</sequence>
<dbReference type="RefSeq" id="WP_080803126.1">
    <property type="nucleotide sequence ID" value="NZ_LT828544.1"/>
</dbReference>
<evidence type="ECO:0000313" key="1">
    <source>
        <dbReference type="EMBL" id="SLM33040.1"/>
    </source>
</evidence>
<name>A0A1W1HKQ5_9BACT</name>
<gene>
    <name evidence="1" type="ORF">MTBBW1_850028</name>
</gene>
<keyword evidence="2" id="KW-1185">Reference proteome</keyword>
<accession>A0A1W1HKQ5</accession>
<evidence type="ECO:0000313" key="2">
    <source>
        <dbReference type="Proteomes" id="UP000191931"/>
    </source>
</evidence>
<proteinExistence type="predicted"/>
<dbReference type="EMBL" id="FWEV01000331">
    <property type="protein sequence ID" value="SLM33040.1"/>
    <property type="molecule type" value="Genomic_DNA"/>
</dbReference>
<dbReference type="Proteomes" id="UP000191931">
    <property type="component" value="Unassembled WGS sequence"/>
</dbReference>
<dbReference type="AlphaFoldDB" id="A0A1W1HKQ5"/>